<feature type="region of interest" description="Disordered" evidence="1">
    <location>
        <begin position="1"/>
        <end position="38"/>
    </location>
</feature>
<feature type="compositionally biased region" description="Polar residues" evidence="1">
    <location>
        <begin position="284"/>
        <end position="293"/>
    </location>
</feature>
<feature type="region of interest" description="Disordered" evidence="1">
    <location>
        <begin position="249"/>
        <end position="514"/>
    </location>
</feature>
<feature type="compositionally biased region" description="Low complexity" evidence="1">
    <location>
        <begin position="249"/>
        <end position="259"/>
    </location>
</feature>
<reference evidence="2" key="1">
    <citation type="journal article" date="2023" name="PhytoFront">
        <title>Draft Genome Resources of Seven Strains of Tilletia horrida, Causal Agent of Kernel Smut of Rice.</title>
        <authorList>
            <person name="Khanal S."/>
            <person name="Antony Babu S."/>
            <person name="Zhou X.G."/>
        </authorList>
    </citation>
    <scope>NUCLEOTIDE SEQUENCE</scope>
    <source>
        <strain evidence="2">TX3</strain>
    </source>
</reference>
<feature type="region of interest" description="Disordered" evidence="1">
    <location>
        <begin position="143"/>
        <end position="183"/>
    </location>
</feature>
<organism evidence="2 3">
    <name type="scientific">Tilletia horrida</name>
    <dbReference type="NCBI Taxonomy" id="155126"/>
    <lineage>
        <taxon>Eukaryota</taxon>
        <taxon>Fungi</taxon>
        <taxon>Dikarya</taxon>
        <taxon>Basidiomycota</taxon>
        <taxon>Ustilaginomycotina</taxon>
        <taxon>Exobasidiomycetes</taxon>
        <taxon>Tilletiales</taxon>
        <taxon>Tilletiaceae</taxon>
        <taxon>Tilletia</taxon>
    </lineage>
</organism>
<feature type="compositionally biased region" description="Low complexity" evidence="1">
    <location>
        <begin position="477"/>
        <end position="489"/>
    </location>
</feature>
<feature type="compositionally biased region" description="Basic and acidic residues" evidence="1">
    <location>
        <begin position="341"/>
        <end position="360"/>
    </location>
</feature>
<evidence type="ECO:0000256" key="1">
    <source>
        <dbReference type="SAM" id="MobiDB-lite"/>
    </source>
</evidence>
<proteinExistence type="predicted"/>
<dbReference type="Proteomes" id="UP001176521">
    <property type="component" value="Unassembled WGS sequence"/>
</dbReference>
<sequence>MSAVASGSRDAIGSAGVAGASRAGASYPPPAPRPVMPPTAAAIAGDAAAAAPPSPTTAYLIHTETSSLHDLRLQISLAPPASAAAAPQKQPLRPLFFRERELSDQGEIVDHLVNASSAYVPWSIHKPARGWYLRLRSPALPKGTALPFRPPRKAENGTSAGASGDRGAQEEDPAGATAGPSRSPLLISLPLTLHLASLRRAKETIDDALDTSLGAHNRTQSLAGRAKSIDQLAEVSLCDSAPAAGAYISHSRGPSASASRRPHGRTLSGAHKKDDNAPDEDESFNSSIASTHALTPRIITDDADTSGEYDGGATTATATATARSSAALGHTRRRSGGSGSHRIEVRKVSNEPREALLREPVEEEDEQDAEGEEQAGQRRNGGSGKGRLQIDTREQLQVDTGRLSPGNIRPLGRDVLGAASAGADAGVSGSTPTYSADRPYSPTEPSAFHPLAGDDDPEGTADEAGSRKRLAANGRVAAGSAGRDQAAAGIDGPHSAQGGAFPNGGARQATARPPLIGGRTAPVLCHFVLLDGVDAASYEARRPFLPPSARRREESSSRSQDLSARSGTSRSGSTLPQGGAMQLESVRRRWASWAWSKLPSSIRPGALPLDTSHDFSLHWTNPPAHLQDPSAGGNSGGGRSIEVLRFRDLEGWTIFSSWSAQRRGRLEMQEDAVRALGLDRAFWFAVSVVIWNGMGVDITC</sequence>
<feature type="compositionally biased region" description="Low complexity" evidence="1">
    <location>
        <begin position="11"/>
        <end position="26"/>
    </location>
</feature>
<feature type="compositionally biased region" description="Low complexity" evidence="1">
    <location>
        <begin position="557"/>
        <end position="575"/>
    </location>
</feature>
<feature type="compositionally biased region" description="Low complexity" evidence="1">
    <location>
        <begin position="417"/>
        <end position="430"/>
    </location>
</feature>
<dbReference type="EMBL" id="JAPDMQ010000098">
    <property type="protein sequence ID" value="KAK0535320.1"/>
    <property type="molecule type" value="Genomic_DNA"/>
</dbReference>
<gene>
    <name evidence="2" type="ORF">OC842_002362</name>
</gene>
<evidence type="ECO:0000313" key="2">
    <source>
        <dbReference type="EMBL" id="KAK0535320.1"/>
    </source>
</evidence>
<name>A0AAN6GDC2_9BASI</name>
<evidence type="ECO:0000313" key="3">
    <source>
        <dbReference type="Proteomes" id="UP001176521"/>
    </source>
</evidence>
<feature type="region of interest" description="Disordered" evidence="1">
    <location>
        <begin position="544"/>
        <end position="581"/>
    </location>
</feature>
<accession>A0AAN6GDC2</accession>
<dbReference type="AlphaFoldDB" id="A0AAN6GDC2"/>
<feature type="compositionally biased region" description="Acidic residues" evidence="1">
    <location>
        <begin position="361"/>
        <end position="373"/>
    </location>
</feature>
<protein>
    <submittedName>
        <fullName evidence="2">Uncharacterized protein</fullName>
    </submittedName>
</protein>
<feature type="compositionally biased region" description="Pro residues" evidence="1">
    <location>
        <begin position="27"/>
        <end position="37"/>
    </location>
</feature>
<comment type="caution">
    <text evidence="2">The sequence shown here is derived from an EMBL/GenBank/DDBJ whole genome shotgun (WGS) entry which is preliminary data.</text>
</comment>
<feature type="compositionally biased region" description="Low complexity" evidence="1">
    <location>
        <begin position="313"/>
        <end position="327"/>
    </location>
</feature>
<keyword evidence="3" id="KW-1185">Reference proteome</keyword>